<keyword evidence="7" id="KW-1185">Reference proteome</keyword>
<evidence type="ECO:0000256" key="3">
    <source>
        <dbReference type="ARBA" id="ARBA00023186"/>
    </source>
</evidence>
<dbReference type="InterPro" id="IPR028882">
    <property type="entry name" value="SDHAF2"/>
</dbReference>
<name>A0A0U1LVJ7_TALIS</name>
<dbReference type="InterPro" id="IPR036714">
    <property type="entry name" value="SDH_sf"/>
</dbReference>
<comment type="function">
    <text evidence="4">Plays an essential role in the assembly of succinate dehydrogenase (SDH), an enzyme complex (also referred to as respiratory complex II) that is a component of both the tricarboxylic acid (TCA) cycle and the mitochondrial electron transport chain, and which couples the oxidation of succinate to fumarate with the reduction of ubiquinone (coenzyme Q) to ubiquinol. Required for flavinylation (covalent attachment of FAD) of the flavoprotein subunit of the SDH catalytic dimer.</text>
</comment>
<dbReference type="Proteomes" id="UP000054383">
    <property type="component" value="Unassembled WGS sequence"/>
</dbReference>
<dbReference type="FunFam" id="1.10.150.250:FF:000002">
    <property type="entry name" value="Succinate dehydrogenase assembly factor 2, mitochondrial"/>
    <property type="match status" value="1"/>
</dbReference>
<sequence>MSASRLACRLTSRVSFPKQQTRAFGVSAFFRANSRTPSTAEEHREIQKKRPLNQHVSSTTSTQTDDFPKVGAATSPPEFLSSVDPNYRPTDAYPGRIEHLTGGRQPPGPQKPELEVGEMEGITFKVEPLKRKGEDATTMRARLLYQSRKRGILESDLLLSTFADVYLGAMDEQQLKQYDSFLDENDWDIYYWATQEPKEAEKTASSSAADAPLVDTVTETWKQGASKSGEWAQTVGAFKPAYRPVPSRWADSEVLALLRKHVQDKSATGFHAAKQRKRGSGLGRMPDVKVFDS</sequence>
<dbReference type="Gene3D" id="1.10.150.250">
    <property type="entry name" value="Flavinator of succinate dehydrogenase"/>
    <property type="match status" value="1"/>
</dbReference>
<proteinExistence type="inferred from homology"/>
<dbReference type="OMA" id="EMEGAKF"/>
<evidence type="ECO:0000313" key="6">
    <source>
        <dbReference type="EMBL" id="CRG87423.1"/>
    </source>
</evidence>
<dbReference type="SUPFAM" id="SSF109910">
    <property type="entry name" value="YgfY-like"/>
    <property type="match status" value="1"/>
</dbReference>
<dbReference type="OrthoDB" id="284292at2759"/>
<dbReference type="GO" id="GO:0034553">
    <property type="term" value="P:mitochondrial respiratory chain complex II assembly"/>
    <property type="evidence" value="ECO:0007669"/>
    <property type="project" value="TreeGrafter"/>
</dbReference>
<dbReference type="HAMAP" id="MF_03057">
    <property type="entry name" value="SDHAF2"/>
    <property type="match status" value="1"/>
</dbReference>
<accession>A0A0U1LVJ7</accession>
<dbReference type="GO" id="GO:0006121">
    <property type="term" value="P:mitochondrial electron transport, succinate to ubiquinone"/>
    <property type="evidence" value="ECO:0007669"/>
    <property type="project" value="UniProtKB-UniRule"/>
</dbReference>
<feature type="compositionally biased region" description="Polar residues" evidence="5">
    <location>
        <begin position="54"/>
        <end position="65"/>
    </location>
</feature>
<gene>
    <name evidence="6" type="ORF">PISL3812_04440</name>
</gene>
<dbReference type="STRING" id="28573.A0A0U1LVJ7"/>
<dbReference type="EMBL" id="CVMT01000003">
    <property type="protein sequence ID" value="CRG87423.1"/>
    <property type="molecule type" value="Genomic_DNA"/>
</dbReference>
<dbReference type="GO" id="GO:0006099">
    <property type="term" value="P:tricarboxylic acid cycle"/>
    <property type="evidence" value="ECO:0007669"/>
    <property type="project" value="TreeGrafter"/>
</dbReference>
<evidence type="ECO:0000256" key="4">
    <source>
        <dbReference type="HAMAP-Rule" id="MF_03057"/>
    </source>
</evidence>
<evidence type="ECO:0000313" key="7">
    <source>
        <dbReference type="Proteomes" id="UP000054383"/>
    </source>
</evidence>
<keyword evidence="2 4" id="KW-0496">Mitochondrion</keyword>
<dbReference type="Pfam" id="PF03937">
    <property type="entry name" value="Sdh5"/>
    <property type="match status" value="1"/>
</dbReference>
<protein>
    <recommendedName>
        <fullName evidence="4">Succinate dehydrogenase assembly factor 2, mitochondrial</fullName>
        <shortName evidence="4">SDH assembly factor 2</shortName>
        <shortName evidence="4">SDHAF2</shortName>
    </recommendedName>
</protein>
<keyword evidence="3 4" id="KW-0143">Chaperone</keyword>
<dbReference type="GO" id="GO:0005759">
    <property type="term" value="C:mitochondrial matrix"/>
    <property type="evidence" value="ECO:0007669"/>
    <property type="project" value="UniProtKB-SubCell"/>
</dbReference>
<dbReference type="AlphaFoldDB" id="A0A0U1LVJ7"/>
<feature type="region of interest" description="Disordered" evidence="5">
    <location>
        <begin position="34"/>
        <end position="88"/>
    </location>
</feature>
<comment type="similarity">
    <text evidence="4">Belongs to the SDHAF2 family.</text>
</comment>
<evidence type="ECO:0000256" key="2">
    <source>
        <dbReference type="ARBA" id="ARBA00023128"/>
    </source>
</evidence>
<dbReference type="InterPro" id="IPR005631">
    <property type="entry name" value="SDH"/>
</dbReference>
<evidence type="ECO:0000256" key="1">
    <source>
        <dbReference type="ARBA" id="ARBA00004305"/>
    </source>
</evidence>
<dbReference type="PANTHER" id="PTHR12469">
    <property type="entry name" value="PROTEIN EMI5 HOMOLOG, MITOCHONDRIAL"/>
    <property type="match status" value="1"/>
</dbReference>
<feature type="region of interest" description="Disordered" evidence="5">
    <location>
        <begin position="268"/>
        <end position="293"/>
    </location>
</feature>
<evidence type="ECO:0000256" key="5">
    <source>
        <dbReference type="SAM" id="MobiDB-lite"/>
    </source>
</evidence>
<organism evidence="6 7">
    <name type="scientific">Talaromyces islandicus</name>
    <name type="common">Penicillium islandicum</name>
    <dbReference type="NCBI Taxonomy" id="28573"/>
    <lineage>
        <taxon>Eukaryota</taxon>
        <taxon>Fungi</taxon>
        <taxon>Dikarya</taxon>
        <taxon>Ascomycota</taxon>
        <taxon>Pezizomycotina</taxon>
        <taxon>Eurotiomycetes</taxon>
        <taxon>Eurotiomycetidae</taxon>
        <taxon>Eurotiales</taxon>
        <taxon>Trichocomaceae</taxon>
        <taxon>Talaromyces</taxon>
        <taxon>Talaromyces sect. Islandici</taxon>
    </lineage>
</organism>
<comment type="subcellular location">
    <subcellularLocation>
        <location evidence="1 4">Mitochondrion matrix</location>
    </subcellularLocation>
</comment>
<reference evidence="6 7" key="1">
    <citation type="submission" date="2015-04" db="EMBL/GenBank/DDBJ databases">
        <authorList>
            <person name="Syromyatnikov M.Y."/>
            <person name="Popov V.N."/>
        </authorList>
    </citation>
    <scope>NUCLEOTIDE SEQUENCE [LARGE SCALE GENOMIC DNA]</scope>
    <source>
        <strain evidence="6">WF-38-12</strain>
    </source>
</reference>
<dbReference type="PANTHER" id="PTHR12469:SF2">
    <property type="entry name" value="SUCCINATE DEHYDROGENASE ASSEMBLY FACTOR 2, MITOCHONDRIAL"/>
    <property type="match status" value="1"/>
</dbReference>
<comment type="subunit">
    <text evidence="4">Interacts with the flavoprotein subunit within the SDH catalytic dimer.</text>
</comment>